<feature type="domain" description="Fungal lipase-type" evidence="2">
    <location>
        <begin position="2"/>
        <end position="45"/>
    </location>
</feature>
<dbReference type="WBParaSite" id="ACRNAN_scaffold390.g11961.t1">
    <property type="protein sequence ID" value="ACRNAN_scaffold390.g11961.t1"/>
    <property type="gene ID" value="ACRNAN_scaffold390.g11961"/>
</dbReference>
<dbReference type="GO" id="GO:0006629">
    <property type="term" value="P:lipid metabolic process"/>
    <property type="evidence" value="ECO:0007669"/>
    <property type="project" value="InterPro"/>
</dbReference>
<protein>
    <submittedName>
        <fullName evidence="4">Fungal lipase-like domain-containing protein</fullName>
    </submittedName>
</protein>
<dbReference type="SUPFAM" id="SSF53474">
    <property type="entry name" value="alpha/beta-Hydrolases"/>
    <property type="match status" value="1"/>
</dbReference>
<evidence type="ECO:0000256" key="1">
    <source>
        <dbReference type="SAM" id="MobiDB-lite"/>
    </source>
</evidence>
<dbReference type="PANTHER" id="PTHR45908:SF5">
    <property type="entry name" value="FUNGAL LIPASE-LIKE DOMAIN-CONTAINING PROTEIN"/>
    <property type="match status" value="1"/>
</dbReference>
<dbReference type="Pfam" id="PF01764">
    <property type="entry name" value="Lipase_3"/>
    <property type="match status" value="1"/>
</dbReference>
<dbReference type="Proteomes" id="UP000887540">
    <property type="component" value="Unplaced"/>
</dbReference>
<evidence type="ECO:0000313" key="3">
    <source>
        <dbReference type="Proteomes" id="UP000887540"/>
    </source>
</evidence>
<proteinExistence type="predicted"/>
<dbReference type="InterPro" id="IPR029058">
    <property type="entry name" value="AB_hydrolase_fold"/>
</dbReference>
<reference evidence="4" key="1">
    <citation type="submission" date="2022-11" db="UniProtKB">
        <authorList>
            <consortium name="WormBaseParasite"/>
        </authorList>
    </citation>
    <scope>IDENTIFICATION</scope>
</reference>
<feature type="region of interest" description="Disordered" evidence="1">
    <location>
        <begin position="40"/>
        <end position="67"/>
    </location>
</feature>
<evidence type="ECO:0000259" key="2">
    <source>
        <dbReference type="Pfam" id="PF01764"/>
    </source>
</evidence>
<feature type="compositionally biased region" description="Polar residues" evidence="1">
    <location>
        <begin position="44"/>
        <end position="56"/>
    </location>
</feature>
<name>A0A914DTU5_9BILA</name>
<organism evidence="3 4">
    <name type="scientific">Acrobeloides nanus</name>
    <dbReference type="NCBI Taxonomy" id="290746"/>
    <lineage>
        <taxon>Eukaryota</taxon>
        <taxon>Metazoa</taxon>
        <taxon>Ecdysozoa</taxon>
        <taxon>Nematoda</taxon>
        <taxon>Chromadorea</taxon>
        <taxon>Rhabditida</taxon>
        <taxon>Tylenchina</taxon>
        <taxon>Cephalobomorpha</taxon>
        <taxon>Cephaloboidea</taxon>
        <taxon>Cephalobidae</taxon>
        <taxon>Acrobeloides</taxon>
    </lineage>
</organism>
<dbReference type="InterPro" id="IPR002921">
    <property type="entry name" value="Fungal_lipase-type"/>
</dbReference>
<sequence length="187" mass="21088">MIKLYTFGQPRVGNVDLAMKHDELVPFSFRVVHRRDFVPHSPPCNKNETDPTSGENGDSEPCDPTNKDSAYHHGTEIWYPSGMKPNDTYYECIGTPKDEDFLCSDSLTFHITQLGADFDDHRHYFDHKVPSYGKLDCEPNNPCEETMDNNAVVPPPINSCIVGTPIQPSSLLEKIKSFFSGIKNFFG</sequence>
<dbReference type="Gene3D" id="3.40.50.1820">
    <property type="entry name" value="alpha/beta hydrolase"/>
    <property type="match status" value="1"/>
</dbReference>
<dbReference type="AlphaFoldDB" id="A0A914DTU5"/>
<dbReference type="PANTHER" id="PTHR45908">
    <property type="entry name" value="PROTEIN CBG11750-RELATED"/>
    <property type="match status" value="1"/>
</dbReference>
<accession>A0A914DTU5</accession>
<evidence type="ECO:0000313" key="4">
    <source>
        <dbReference type="WBParaSite" id="ACRNAN_scaffold390.g11961.t1"/>
    </source>
</evidence>
<keyword evidence="3" id="KW-1185">Reference proteome</keyword>